<dbReference type="SUPFAM" id="SSF53822">
    <property type="entry name" value="Periplasmic binding protein-like I"/>
    <property type="match status" value="1"/>
</dbReference>
<name>A0ABW4LF94_9MICO</name>
<evidence type="ECO:0000259" key="5">
    <source>
        <dbReference type="PROSITE" id="PS50932"/>
    </source>
</evidence>
<dbReference type="PANTHER" id="PTHR30146">
    <property type="entry name" value="LACI-RELATED TRANSCRIPTIONAL REPRESSOR"/>
    <property type="match status" value="1"/>
</dbReference>
<accession>A0ABW4LF94</accession>
<evidence type="ECO:0000313" key="6">
    <source>
        <dbReference type="EMBL" id="MFD1721584.1"/>
    </source>
</evidence>
<feature type="region of interest" description="Disordered" evidence="4">
    <location>
        <begin position="312"/>
        <end position="336"/>
    </location>
</feature>
<dbReference type="EMBL" id="JBHUEA010000011">
    <property type="protein sequence ID" value="MFD1721584.1"/>
    <property type="molecule type" value="Genomic_DNA"/>
</dbReference>
<evidence type="ECO:0000256" key="3">
    <source>
        <dbReference type="ARBA" id="ARBA00023163"/>
    </source>
</evidence>
<comment type="caution">
    <text evidence="6">The sequence shown here is derived from an EMBL/GenBank/DDBJ whole genome shotgun (WGS) entry which is preliminary data.</text>
</comment>
<keyword evidence="3" id="KW-0804">Transcription</keyword>
<gene>
    <name evidence="6" type="ORF">ACFSBI_08485</name>
</gene>
<organism evidence="6 7">
    <name type="scientific">Amnibacterium endophyticum</name>
    <dbReference type="NCBI Taxonomy" id="2109337"/>
    <lineage>
        <taxon>Bacteria</taxon>
        <taxon>Bacillati</taxon>
        <taxon>Actinomycetota</taxon>
        <taxon>Actinomycetes</taxon>
        <taxon>Micrococcales</taxon>
        <taxon>Microbacteriaceae</taxon>
        <taxon>Amnibacterium</taxon>
    </lineage>
</organism>
<dbReference type="GO" id="GO:0003677">
    <property type="term" value="F:DNA binding"/>
    <property type="evidence" value="ECO:0007669"/>
    <property type="project" value="UniProtKB-KW"/>
</dbReference>
<dbReference type="SMART" id="SM00354">
    <property type="entry name" value="HTH_LACI"/>
    <property type="match status" value="1"/>
</dbReference>
<evidence type="ECO:0000256" key="4">
    <source>
        <dbReference type="SAM" id="MobiDB-lite"/>
    </source>
</evidence>
<dbReference type="InterPro" id="IPR046335">
    <property type="entry name" value="LacI/GalR-like_sensor"/>
</dbReference>
<proteinExistence type="predicted"/>
<dbReference type="PROSITE" id="PS00356">
    <property type="entry name" value="HTH_LACI_1"/>
    <property type="match status" value="1"/>
</dbReference>
<evidence type="ECO:0000313" key="7">
    <source>
        <dbReference type="Proteomes" id="UP001597347"/>
    </source>
</evidence>
<dbReference type="Pfam" id="PF13377">
    <property type="entry name" value="Peripla_BP_3"/>
    <property type="match status" value="1"/>
</dbReference>
<dbReference type="SUPFAM" id="SSF47413">
    <property type="entry name" value="lambda repressor-like DNA-binding domains"/>
    <property type="match status" value="1"/>
</dbReference>
<dbReference type="Gene3D" id="3.40.50.2300">
    <property type="match status" value="2"/>
</dbReference>
<dbReference type="RefSeq" id="WP_377933953.1">
    <property type="nucleotide sequence ID" value="NZ_JBHUEA010000011.1"/>
</dbReference>
<dbReference type="InterPro" id="IPR028082">
    <property type="entry name" value="Peripla_BP_I"/>
</dbReference>
<dbReference type="CDD" id="cd01392">
    <property type="entry name" value="HTH_LacI"/>
    <property type="match status" value="1"/>
</dbReference>
<keyword evidence="2 6" id="KW-0238">DNA-binding</keyword>
<dbReference type="PANTHER" id="PTHR30146:SF109">
    <property type="entry name" value="HTH-TYPE TRANSCRIPTIONAL REGULATOR GALS"/>
    <property type="match status" value="1"/>
</dbReference>
<dbReference type="Gene3D" id="1.10.260.40">
    <property type="entry name" value="lambda repressor-like DNA-binding domains"/>
    <property type="match status" value="1"/>
</dbReference>
<dbReference type="InterPro" id="IPR010982">
    <property type="entry name" value="Lambda_DNA-bd_dom_sf"/>
</dbReference>
<dbReference type="PROSITE" id="PS50932">
    <property type="entry name" value="HTH_LACI_2"/>
    <property type="match status" value="1"/>
</dbReference>
<reference evidence="7" key="1">
    <citation type="journal article" date="2019" name="Int. J. Syst. Evol. Microbiol.">
        <title>The Global Catalogue of Microorganisms (GCM) 10K type strain sequencing project: providing services to taxonomists for standard genome sequencing and annotation.</title>
        <authorList>
            <consortium name="The Broad Institute Genomics Platform"/>
            <consortium name="The Broad Institute Genome Sequencing Center for Infectious Disease"/>
            <person name="Wu L."/>
            <person name="Ma J."/>
        </authorList>
    </citation>
    <scope>NUCLEOTIDE SEQUENCE [LARGE SCALE GENOMIC DNA]</scope>
    <source>
        <strain evidence="7">CGMCC 1.12471</strain>
    </source>
</reference>
<dbReference type="Pfam" id="PF00356">
    <property type="entry name" value="LacI"/>
    <property type="match status" value="1"/>
</dbReference>
<feature type="domain" description="HTH lacI-type" evidence="5">
    <location>
        <begin position="11"/>
        <end position="65"/>
    </location>
</feature>
<dbReference type="PRINTS" id="PR00036">
    <property type="entry name" value="HTHLACI"/>
</dbReference>
<evidence type="ECO:0000256" key="2">
    <source>
        <dbReference type="ARBA" id="ARBA00023125"/>
    </source>
</evidence>
<keyword evidence="1" id="KW-0805">Transcription regulation</keyword>
<dbReference type="CDD" id="cd01574">
    <property type="entry name" value="PBP1_LacI"/>
    <property type="match status" value="1"/>
</dbReference>
<keyword evidence="7" id="KW-1185">Reference proteome</keyword>
<dbReference type="InterPro" id="IPR000843">
    <property type="entry name" value="HTH_LacI"/>
</dbReference>
<dbReference type="Proteomes" id="UP001597347">
    <property type="component" value="Unassembled WGS sequence"/>
</dbReference>
<evidence type="ECO:0000256" key="1">
    <source>
        <dbReference type="ARBA" id="ARBA00023015"/>
    </source>
</evidence>
<protein>
    <submittedName>
        <fullName evidence="6">LacI family DNA-binding transcriptional regulator</fullName>
    </submittedName>
</protein>
<sequence>MSTESRPGRAPSIRDVARAAGVSHQTVSRVLNDHPSIRDETRSRVMAAMADLHYRPNAAARALSSSRSRTIGVLTSARGHYGPARSIEAIEAAARRRGLYVTTASTGAADDRAVREALGTLLAQDIEGLVIVAQQQRVFEVIAEAGPAVPVVTLRPDVTDGTAPSADEIAGARAATRHLIELGHTSIRHLAGPRDWLEADARMQGFLHELSAHDLPVTVPVLGDWSADFGYRAGLQLLQWGDVTAYFCANDHTALGLMHAARDLGVDVPGDVSVVGYDDVPEAAHLWPPLTTVRQDFAGLGRRCVALLLGPEDGEPGTSATGPELVVRASTAPPRS</sequence>